<reference evidence="1" key="1">
    <citation type="submission" date="2016-04" db="UniProtKB">
        <authorList>
            <consortium name="WormBaseParasite"/>
        </authorList>
    </citation>
    <scope>IDENTIFICATION</scope>
</reference>
<sequence length="190" mass="19793">LLFATLPAGVNPCWIISKPCDAGGGGGGGVDGEVEDVASFPACFSKSRALSPTKLESLFNDSKSIASTSIVSPLLSSSFLLSRFFVSSRLPSSSVSSHGRDFFFFSVDIFSITFFLIRSLSTADNDGFIINRATTSLTSRGLLLSWMNNSKSGSVSISSTVGTFGGSLLASLHIVKKLDGSRLSASVTGA</sequence>
<accession>A0A158QQL3</accession>
<protein>
    <submittedName>
        <fullName evidence="1">Secreted protein</fullName>
    </submittedName>
</protein>
<dbReference type="AlphaFoldDB" id="A0A158QQL3"/>
<evidence type="ECO:0000313" key="1">
    <source>
        <dbReference type="WBParaSite" id="HPLM_0001525801-mRNA-1"/>
    </source>
</evidence>
<organism evidence="1">
    <name type="scientific">Haemonchus placei</name>
    <name type="common">Barber's pole worm</name>
    <dbReference type="NCBI Taxonomy" id="6290"/>
    <lineage>
        <taxon>Eukaryota</taxon>
        <taxon>Metazoa</taxon>
        <taxon>Ecdysozoa</taxon>
        <taxon>Nematoda</taxon>
        <taxon>Chromadorea</taxon>
        <taxon>Rhabditida</taxon>
        <taxon>Rhabditina</taxon>
        <taxon>Rhabditomorpha</taxon>
        <taxon>Strongyloidea</taxon>
        <taxon>Trichostrongylidae</taxon>
        <taxon>Haemonchus</taxon>
    </lineage>
</organism>
<dbReference type="WBParaSite" id="HPLM_0001525801-mRNA-1">
    <property type="protein sequence ID" value="HPLM_0001525801-mRNA-1"/>
    <property type="gene ID" value="HPLM_0001525801"/>
</dbReference>
<proteinExistence type="predicted"/>
<name>A0A158QQL3_HAEPC</name>